<dbReference type="AlphaFoldDB" id="A0A2P8H9E2"/>
<comment type="caution">
    <text evidence="2">The sequence shown here is derived from an EMBL/GenBank/DDBJ whole genome shotgun (WGS) entry which is preliminary data.</text>
</comment>
<keyword evidence="3" id="KW-1185">Reference proteome</keyword>
<dbReference type="PANTHER" id="PTHR34585">
    <property type="match status" value="1"/>
</dbReference>
<dbReference type="Pfam" id="PF12728">
    <property type="entry name" value="HTH_17"/>
    <property type="match status" value="1"/>
</dbReference>
<dbReference type="RefSeq" id="WP_106531293.1">
    <property type="nucleotide sequence ID" value="NZ_PYAW01000010.1"/>
</dbReference>
<dbReference type="InterPro" id="IPR041657">
    <property type="entry name" value="HTH_17"/>
</dbReference>
<organism evidence="2 3">
    <name type="scientific">Chitinophaga niastensis</name>
    <dbReference type="NCBI Taxonomy" id="536980"/>
    <lineage>
        <taxon>Bacteria</taxon>
        <taxon>Pseudomonadati</taxon>
        <taxon>Bacteroidota</taxon>
        <taxon>Chitinophagia</taxon>
        <taxon>Chitinophagales</taxon>
        <taxon>Chitinophagaceae</taxon>
        <taxon>Chitinophaga</taxon>
    </lineage>
</organism>
<dbReference type="Proteomes" id="UP000240971">
    <property type="component" value="Unassembled WGS sequence"/>
</dbReference>
<proteinExistence type="predicted"/>
<dbReference type="EMBL" id="PYAW01000010">
    <property type="protein sequence ID" value="PSL42838.1"/>
    <property type="molecule type" value="Genomic_DNA"/>
</dbReference>
<dbReference type="InterPro" id="IPR009061">
    <property type="entry name" value="DNA-bd_dom_put_sf"/>
</dbReference>
<gene>
    <name evidence="2" type="ORF">CLV51_11054</name>
</gene>
<reference evidence="2 3" key="1">
    <citation type="submission" date="2018-03" db="EMBL/GenBank/DDBJ databases">
        <title>Genomic Encyclopedia of Archaeal and Bacterial Type Strains, Phase II (KMG-II): from individual species to whole genera.</title>
        <authorList>
            <person name="Goeker M."/>
        </authorList>
    </citation>
    <scope>NUCLEOTIDE SEQUENCE [LARGE SCALE GENOMIC DNA]</scope>
    <source>
        <strain evidence="2 3">DSM 24859</strain>
    </source>
</reference>
<dbReference type="SUPFAM" id="SSF46955">
    <property type="entry name" value="Putative DNA-binding domain"/>
    <property type="match status" value="1"/>
</dbReference>
<dbReference type="OrthoDB" id="1524679at2"/>
<protein>
    <recommendedName>
        <fullName evidence="1">Helix-turn-helix domain-containing protein</fullName>
    </recommendedName>
</protein>
<evidence type="ECO:0000259" key="1">
    <source>
        <dbReference type="Pfam" id="PF12728"/>
    </source>
</evidence>
<evidence type="ECO:0000313" key="3">
    <source>
        <dbReference type="Proteomes" id="UP000240971"/>
    </source>
</evidence>
<evidence type="ECO:0000313" key="2">
    <source>
        <dbReference type="EMBL" id="PSL42838.1"/>
    </source>
</evidence>
<dbReference type="PANTHER" id="PTHR34585:SF22">
    <property type="entry name" value="HELIX-TURN-HELIX DOMAIN-CONTAINING PROTEIN"/>
    <property type="match status" value="1"/>
</dbReference>
<name>A0A2P8H9E2_CHINA</name>
<feature type="domain" description="Helix-turn-helix" evidence="1">
    <location>
        <begin position="51"/>
        <end position="100"/>
    </location>
</feature>
<accession>A0A2P8H9E2</accession>
<sequence>MANVKNSITSSHPIFRDQLVTVADLEILKTELLIAFRRILAETTPQSQKKWLKTHQARKFLECSAGTLLTLRQNGTLAFTKVGGTIFYSSEEIEKLLSSRIQLHSKQKLQRIVTAKKT</sequence>